<dbReference type="OrthoDB" id="9986097at2"/>
<dbReference type="STRING" id="714943.Mucpa_2237"/>
<sequence length="57" mass="6675">MKTTRSSPMIKPEWVPLAYLDKKSKEPVIKTVTVEYTLYHRHQAVVSKSGFKRKQVK</sequence>
<gene>
    <name evidence="1" type="ORF">Mucpa_2237</name>
</gene>
<organism evidence="1 2">
    <name type="scientific">Mucilaginibacter paludis DSM 18603</name>
    <dbReference type="NCBI Taxonomy" id="714943"/>
    <lineage>
        <taxon>Bacteria</taxon>
        <taxon>Pseudomonadati</taxon>
        <taxon>Bacteroidota</taxon>
        <taxon>Sphingobacteriia</taxon>
        <taxon>Sphingobacteriales</taxon>
        <taxon>Sphingobacteriaceae</taxon>
        <taxon>Mucilaginibacter</taxon>
    </lineage>
</organism>
<evidence type="ECO:0000313" key="2">
    <source>
        <dbReference type="Proteomes" id="UP000002774"/>
    </source>
</evidence>
<proteinExistence type="predicted"/>
<dbReference type="EMBL" id="CM001403">
    <property type="protein sequence ID" value="EHQ26371.1"/>
    <property type="molecule type" value="Genomic_DNA"/>
</dbReference>
<dbReference type="RefSeq" id="WP_008506437.1">
    <property type="nucleotide sequence ID" value="NZ_CM001403.1"/>
</dbReference>
<reference evidence="1" key="1">
    <citation type="submission" date="2011-09" db="EMBL/GenBank/DDBJ databases">
        <title>The permanent draft genome of Mucilaginibacter paludis DSM 18603.</title>
        <authorList>
            <consortium name="US DOE Joint Genome Institute (JGI-PGF)"/>
            <person name="Lucas S."/>
            <person name="Han J."/>
            <person name="Lapidus A."/>
            <person name="Bruce D."/>
            <person name="Goodwin L."/>
            <person name="Pitluck S."/>
            <person name="Peters L."/>
            <person name="Kyrpides N."/>
            <person name="Mavromatis K."/>
            <person name="Ivanova N."/>
            <person name="Mikhailova N."/>
            <person name="Held B."/>
            <person name="Detter J.C."/>
            <person name="Tapia R."/>
            <person name="Han C."/>
            <person name="Land M."/>
            <person name="Hauser L."/>
            <person name="Markowitz V."/>
            <person name="Cheng J.-F."/>
            <person name="Hugenholtz P."/>
            <person name="Woyke T."/>
            <person name="Wu D."/>
            <person name="Tindall B."/>
            <person name="Brambilla E."/>
            <person name="Klenk H.-P."/>
            <person name="Eisen J.A."/>
        </authorList>
    </citation>
    <scope>NUCLEOTIDE SEQUENCE [LARGE SCALE GENOMIC DNA]</scope>
    <source>
        <strain evidence="1">DSM 18603</strain>
    </source>
</reference>
<dbReference type="Proteomes" id="UP000002774">
    <property type="component" value="Chromosome"/>
</dbReference>
<accession>H1YGU2</accession>
<dbReference type="HOGENOM" id="CLU_2991818_0_0_10"/>
<keyword evidence="2" id="KW-1185">Reference proteome</keyword>
<protein>
    <submittedName>
        <fullName evidence="1">Uncharacterized protein</fullName>
    </submittedName>
</protein>
<dbReference type="AlphaFoldDB" id="H1YGU2"/>
<name>H1YGU2_9SPHI</name>
<evidence type="ECO:0000313" key="1">
    <source>
        <dbReference type="EMBL" id="EHQ26371.1"/>
    </source>
</evidence>